<accession>A0A2P6P205</accession>
<organism evidence="5 6">
    <name type="scientific">Rosa chinensis</name>
    <name type="common">China rose</name>
    <dbReference type="NCBI Taxonomy" id="74649"/>
    <lineage>
        <taxon>Eukaryota</taxon>
        <taxon>Viridiplantae</taxon>
        <taxon>Streptophyta</taxon>
        <taxon>Embryophyta</taxon>
        <taxon>Tracheophyta</taxon>
        <taxon>Spermatophyta</taxon>
        <taxon>Magnoliopsida</taxon>
        <taxon>eudicotyledons</taxon>
        <taxon>Gunneridae</taxon>
        <taxon>Pentapetalae</taxon>
        <taxon>rosids</taxon>
        <taxon>fabids</taxon>
        <taxon>Rosales</taxon>
        <taxon>Rosaceae</taxon>
        <taxon>Rosoideae</taxon>
        <taxon>Rosoideae incertae sedis</taxon>
        <taxon>Rosa</taxon>
    </lineage>
</organism>
<keyword evidence="6" id="KW-1185">Reference proteome</keyword>
<evidence type="ECO:0000256" key="2">
    <source>
        <dbReference type="ARBA" id="ARBA00022679"/>
    </source>
</evidence>
<dbReference type="OMA" id="CFTIENG"/>
<dbReference type="Gene3D" id="1.10.1200.270">
    <property type="entry name" value="Methyltransferase, alpha-helical capping domain"/>
    <property type="match status" value="1"/>
</dbReference>
<evidence type="ECO:0000313" key="6">
    <source>
        <dbReference type="Proteomes" id="UP000238479"/>
    </source>
</evidence>
<keyword evidence="2 5" id="KW-0808">Transferase</keyword>
<dbReference type="Gene3D" id="3.40.50.150">
    <property type="entry name" value="Vaccinia Virus protein VP39"/>
    <property type="match status" value="1"/>
</dbReference>
<comment type="caution">
    <text evidence="5">The sequence shown here is derived from an EMBL/GenBank/DDBJ whole genome shotgun (WGS) entry which is preliminary data.</text>
</comment>
<dbReference type="Proteomes" id="UP000238479">
    <property type="component" value="Chromosome 7"/>
</dbReference>
<dbReference type="GO" id="GO:0032259">
    <property type="term" value="P:methylation"/>
    <property type="evidence" value="ECO:0007669"/>
    <property type="project" value="UniProtKB-KW"/>
</dbReference>
<keyword evidence="1 5" id="KW-0489">Methyltransferase</keyword>
<dbReference type="InterPro" id="IPR029063">
    <property type="entry name" value="SAM-dependent_MTases_sf"/>
</dbReference>
<evidence type="ECO:0000256" key="1">
    <source>
        <dbReference type="ARBA" id="ARBA00022603"/>
    </source>
</evidence>
<dbReference type="InterPro" id="IPR005299">
    <property type="entry name" value="MeTrfase_7"/>
</dbReference>
<dbReference type="AlphaFoldDB" id="A0A2P6P205"/>
<keyword evidence="4" id="KW-0460">Magnesium</keyword>
<sequence length="103" mass="11556">MAFVVPGRPDETPHAQNYYNMSLDLFGSCLTGIIAEDKVDSFNLPIYNASFQEVEAIVKDNGCFTIENGNLASRKATTQCVSLNCESRNGEFFSGAFWRRDFR</sequence>
<evidence type="ECO:0000256" key="3">
    <source>
        <dbReference type="ARBA" id="ARBA00022723"/>
    </source>
</evidence>
<dbReference type="InterPro" id="IPR042086">
    <property type="entry name" value="MeTrfase_capping"/>
</dbReference>
<keyword evidence="3" id="KW-0479">Metal-binding</keyword>
<gene>
    <name evidence="5" type="ORF">RchiOBHm_Chr7g0178981</name>
</gene>
<reference evidence="5 6" key="1">
    <citation type="journal article" date="2018" name="Nat. Genet.">
        <title>The Rosa genome provides new insights in the design of modern roses.</title>
        <authorList>
            <person name="Bendahmane M."/>
        </authorList>
    </citation>
    <scope>NUCLEOTIDE SEQUENCE [LARGE SCALE GENOMIC DNA]</scope>
    <source>
        <strain evidence="6">cv. Old Blush</strain>
    </source>
</reference>
<protein>
    <submittedName>
        <fullName evidence="5">Putative SAM dependent carboxyl methyltransferase</fullName>
    </submittedName>
</protein>
<dbReference type="EMBL" id="PDCK01000045">
    <property type="protein sequence ID" value="PRQ15950.1"/>
    <property type="molecule type" value="Genomic_DNA"/>
</dbReference>
<evidence type="ECO:0000313" key="5">
    <source>
        <dbReference type="EMBL" id="PRQ15950.1"/>
    </source>
</evidence>
<dbReference type="GO" id="GO:0046872">
    <property type="term" value="F:metal ion binding"/>
    <property type="evidence" value="ECO:0007669"/>
    <property type="project" value="UniProtKB-KW"/>
</dbReference>
<name>A0A2P6P205_ROSCH</name>
<evidence type="ECO:0000256" key="4">
    <source>
        <dbReference type="ARBA" id="ARBA00022842"/>
    </source>
</evidence>
<dbReference type="GO" id="GO:0008168">
    <property type="term" value="F:methyltransferase activity"/>
    <property type="evidence" value="ECO:0007669"/>
    <property type="project" value="UniProtKB-KW"/>
</dbReference>
<dbReference type="SUPFAM" id="SSF53335">
    <property type="entry name" value="S-adenosyl-L-methionine-dependent methyltransferases"/>
    <property type="match status" value="1"/>
</dbReference>
<dbReference type="Gramene" id="PRQ15950">
    <property type="protein sequence ID" value="PRQ15950"/>
    <property type="gene ID" value="RchiOBHm_Chr7g0178981"/>
</dbReference>
<dbReference type="Pfam" id="PF03492">
    <property type="entry name" value="Methyltransf_7"/>
    <property type="match status" value="1"/>
</dbReference>
<proteinExistence type="predicted"/>